<evidence type="ECO:0000256" key="4">
    <source>
        <dbReference type="ARBA" id="ARBA00022801"/>
    </source>
</evidence>
<dbReference type="Gene3D" id="3.40.50.1010">
    <property type="entry name" value="5'-nuclease"/>
    <property type="match status" value="1"/>
</dbReference>
<dbReference type="Proteomes" id="UP001596337">
    <property type="component" value="Unassembled WGS sequence"/>
</dbReference>
<accession>A0ABW2CAA2</accession>
<dbReference type="EC" id="3.1.-.-" evidence="6"/>
<comment type="similarity">
    <text evidence="6">Belongs to the PINc/VapC protein family.</text>
</comment>
<proteinExistence type="inferred from homology"/>
<dbReference type="PANTHER" id="PTHR35901:SF1">
    <property type="entry name" value="EXONUCLEASE VAPC9"/>
    <property type="match status" value="1"/>
</dbReference>
<dbReference type="CDD" id="cd09873">
    <property type="entry name" value="PIN_Pae0151-like"/>
    <property type="match status" value="1"/>
</dbReference>
<dbReference type="EMBL" id="JBHSXX010000001">
    <property type="protein sequence ID" value="MFC6871215.1"/>
    <property type="molecule type" value="Genomic_DNA"/>
</dbReference>
<dbReference type="PANTHER" id="PTHR35901">
    <property type="entry name" value="RIBONUCLEASE VAPC3"/>
    <property type="match status" value="1"/>
</dbReference>
<sequence>MRRDVIVVDASVLTNMLTYTDQRGRKARAVLSRDTRWAAPEHWKAEVFSAIRGLALGGKITTERATWALDRLPRLGMDHVSLDDLLPRMWRLRESISGYDAAYVALAEQRGLTLATSNARLARAATAHCRVELVA</sequence>
<comment type="cofactor">
    <cofactor evidence="6">
        <name>Mg(2+)</name>
        <dbReference type="ChEBI" id="CHEBI:18420"/>
    </cofactor>
</comment>
<comment type="caution">
    <text evidence="8">The sequence shown here is derived from an EMBL/GenBank/DDBJ whole genome shotgun (WGS) entry which is preliminary data.</text>
</comment>
<evidence type="ECO:0000256" key="5">
    <source>
        <dbReference type="ARBA" id="ARBA00022842"/>
    </source>
</evidence>
<keyword evidence="1 6" id="KW-1277">Toxin-antitoxin system</keyword>
<comment type="function">
    <text evidence="6">Toxic component of a toxin-antitoxin (TA) system. An RNase.</text>
</comment>
<evidence type="ECO:0000259" key="7">
    <source>
        <dbReference type="Pfam" id="PF01850"/>
    </source>
</evidence>
<gene>
    <name evidence="6" type="primary">vapC</name>
    <name evidence="8" type="ORF">ACFQGD_29245</name>
</gene>
<dbReference type="HAMAP" id="MF_00265">
    <property type="entry name" value="VapC_Nob1"/>
    <property type="match status" value="1"/>
</dbReference>
<keyword evidence="6" id="KW-0800">Toxin</keyword>
<keyword evidence="3 6" id="KW-0479">Metal-binding</keyword>
<evidence type="ECO:0000256" key="6">
    <source>
        <dbReference type="HAMAP-Rule" id="MF_00265"/>
    </source>
</evidence>
<dbReference type="InterPro" id="IPR051619">
    <property type="entry name" value="TypeII_TA_RNase_PINc/VapC"/>
</dbReference>
<keyword evidence="2 6" id="KW-0540">Nuclease</keyword>
<organism evidence="8 9">
    <name type="scientific">Haloechinothrix salitolerans</name>
    <dbReference type="NCBI Taxonomy" id="926830"/>
    <lineage>
        <taxon>Bacteria</taxon>
        <taxon>Bacillati</taxon>
        <taxon>Actinomycetota</taxon>
        <taxon>Actinomycetes</taxon>
        <taxon>Pseudonocardiales</taxon>
        <taxon>Pseudonocardiaceae</taxon>
        <taxon>Haloechinothrix</taxon>
    </lineage>
</organism>
<keyword evidence="9" id="KW-1185">Reference proteome</keyword>
<evidence type="ECO:0000313" key="8">
    <source>
        <dbReference type="EMBL" id="MFC6871215.1"/>
    </source>
</evidence>
<evidence type="ECO:0000256" key="2">
    <source>
        <dbReference type="ARBA" id="ARBA00022722"/>
    </source>
</evidence>
<dbReference type="InterPro" id="IPR029060">
    <property type="entry name" value="PIN-like_dom_sf"/>
</dbReference>
<feature type="domain" description="PIN" evidence="7">
    <location>
        <begin position="6"/>
        <end position="125"/>
    </location>
</feature>
<dbReference type="InterPro" id="IPR002716">
    <property type="entry name" value="PIN_dom"/>
</dbReference>
<evidence type="ECO:0000256" key="1">
    <source>
        <dbReference type="ARBA" id="ARBA00022649"/>
    </source>
</evidence>
<feature type="binding site" evidence="6">
    <location>
        <position position="100"/>
    </location>
    <ligand>
        <name>Mg(2+)</name>
        <dbReference type="ChEBI" id="CHEBI:18420"/>
    </ligand>
</feature>
<name>A0ABW2CAA2_9PSEU</name>
<dbReference type="Pfam" id="PF01850">
    <property type="entry name" value="PIN"/>
    <property type="match status" value="1"/>
</dbReference>
<evidence type="ECO:0000313" key="9">
    <source>
        <dbReference type="Proteomes" id="UP001596337"/>
    </source>
</evidence>
<dbReference type="InterPro" id="IPR022907">
    <property type="entry name" value="VapC_family"/>
</dbReference>
<reference evidence="9" key="1">
    <citation type="journal article" date="2019" name="Int. J. Syst. Evol. Microbiol.">
        <title>The Global Catalogue of Microorganisms (GCM) 10K type strain sequencing project: providing services to taxonomists for standard genome sequencing and annotation.</title>
        <authorList>
            <consortium name="The Broad Institute Genomics Platform"/>
            <consortium name="The Broad Institute Genome Sequencing Center for Infectious Disease"/>
            <person name="Wu L."/>
            <person name="Ma J."/>
        </authorList>
    </citation>
    <scope>NUCLEOTIDE SEQUENCE [LARGE SCALE GENOMIC DNA]</scope>
    <source>
        <strain evidence="9">KCTC 32255</strain>
    </source>
</reference>
<keyword evidence="4 6" id="KW-0378">Hydrolase</keyword>
<evidence type="ECO:0000256" key="3">
    <source>
        <dbReference type="ARBA" id="ARBA00022723"/>
    </source>
</evidence>
<dbReference type="SUPFAM" id="SSF88723">
    <property type="entry name" value="PIN domain-like"/>
    <property type="match status" value="1"/>
</dbReference>
<dbReference type="InterPro" id="IPR044153">
    <property type="entry name" value="PIN_Pae0151-like"/>
</dbReference>
<dbReference type="RefSeq" id="WP_345404376.1">
    <property type="nucleotide sequence ID" value="NZ_BAABLA010000117.1"/>
</dbReference>
<keyword evidence="5 6" id="KW-0460">Magnesium</keyword>
<feature type="binding site" evidence="6">
    <location>
        <position position="9"/>
    </location>
    <ligand>
        <name>Mg(2+)</name>
        <dbReference type="ChEBI" id="CHEBI:18420"/>
    </ligand>
</feature>
<protein>
    <recommendedName>
        <fullName evidence="6">Ribonuclease VapC</fullName>
        <shortName evidence="6">RNase VapC</shortName>
        <ecNumber evidence="6">3.1.-.-</ecNumber>
    </recommendedName>
    <alternativeName>
        <fullName evidence="6">Toxin VapC</fullName>
    </alternativeName>
</protein>